<evidence type="ECO:0008006" key="4">
    <source>
        <dbReference type="Google" id="ProtNLM"/>
    </source>
</evidence>
<organism evidence="2 3">
    <name type="scientific">Sulfurospirillum halorespirans DSM 13726</name>
    <dbReference type="NCBI Taxonomy" id="1193502"/>
    <lineage>
        <taxon>Bacteria</taxon>
        <taxon>Pseudomonadati</taxon>
        <taxon>Campylobacterota</taxon>
        <taxon>Epsilonproteobacteria</taxon>
        <taxon>Campylobacterales</taxon>
        <taxon>Sulfurospirillaceae</taxon>
        <taxon>Sulfurospirillum</taxon>
    </lineage>
</organism>
<dbReference type="RefSeq" id="WP_069479247.1">
    <property type="nucleotide sequence ID" value="NZ_CP017111.1"/>
</dbReference>
<protein>
    <recommendedName>
        <fullName evidence="4">Rap1a immunity protein domain-containing protein</fullName>
    </recommendedName>
</protein>
<gene>
    <name evidence="2" type="ORF">SHALO_2997</name>
</gene>
<dbReference type="Proteomes" id="UP000094609">
    <property type="component" value="Chromosome"/>
</dbReference>
<dbReference type="STRING" id="1193502.SHALO_2997"/>
<name>A0A1D7TP75_9BACT</name>
<dbReference type="AlphaFoldDB" id="A0A1D7TP75"/>
<keyword evidence="3" id="KW-1185">Reference proteome</keyword>
<dbReference type="EMBL" id="CP017111">
    <property type="protein sequence ID" value="AOO66744.1"/>
    <property type="molecule type" value="Genomic_DNA"/>
</dbReference>
<proteinExistence type="predicted"/>
<evidence type="ECO:0000256" key="1">
    <source>
        <dbReference type="SAM" id="SignalP"/>
    </source>
</evidence>
<reference evidence="3" key="1">
    <citation type="submission" date="2016-08" db="EMBL/GenBank/DDBJ databases">
        <title>Complete genome sequence of the organohalide-respiring Epsilonproteobacterium Sulfurospirillum halorespirans.</title>
        <authorList>
            <person name="Goris T."/>
            <person name="Zimmermann J."/>
            <person name="Schenz B."/>
            <person name="Lemos M."/>
            <person name="Hackermueller J."/>
            <person name="Diekert G."/>
        </authorList>
    </citation>
    <scope>NUCLEOTIDE SEQUENCE [LARGE SCALE GENOMIC DNA]</scope>
    <source>
        <strain>DSM 13726</strain>
        <strain evidence="3">PCE-M2</strain>
    </source>
</reference>
<accession>A0A1D7TP75</accession>
<evidence type="ECO:0000313" key="3">
    <source>
        <dbReference type="Proteomes" id="UP000094609"/>
    </source>
</evidence>
<sequence length="106" mass="11865">MVKFTNVFLGACVAFGWFATPSFADATMGADIFKKEMLTVCGFSGNVMAKKHTQKEWQHFYEAGTFKAEMLLLCPDAKPLTDASLKHLYDFLYHFANDSGNTALCY</sequence>
<evidence type="ECO:0000313" key="2">
    <source>
        <dbReference type="EMBL" id="AOO66744.1"/>
    </source>
</evidence>
<keyword evidence="1" id="KW-0732">Signal</keyword>
<dbReference type="KEGG" id="shal:SHALO_2997"/>
<feature type="chain" id="PRO_5009099603" description="Rap1a immunity protein domain-containing protein" evidence="1">
    <location>
        <begin position="25"/>
        <end position="106"/>
    </location>
</feature>
<feature type="signal peptide" evidence="1">
    <location>
        <begin position="1"/>
        <end position="24"/>
    </location>
</feature>